<dbReference type="AlphaFoldDB" id="A0A9P4JC02"/>
<comment type="caution">
    <text evidence="2">The sequence shown here is derived from an EMBL/GenBank/DDBJ whole genome shotgun (WGS) entry which is preliminary data.</text>
</comment>
<keyword evidence="1" id="KW-0732">Signal</keyword>
<feature type="signal peptide" evidence="1">
    <location>
        <begin position="1"/>
        <end position="23"/>
    </location>
</feature>
<organism evidence="2 3">
    <name type="scientific">Delitschia confertaspora ATCC 74209</name>
    <dbReference type="NCBI Taxonomy" id="1513339"/>
    <lineage>
        <taxon>Eukaryota</taxon>
        <taxon>Fungi</taxon>
        <taxon>Dikarya</taxon>
        <taxon>Ascomycota</taxon>
        <taxon>Pezizomycotina</taxon>
        <taxon>Dothideomycetes</taxon>
        <taxon>Pleosporomycetidae</taxon>
        <taxon>Pleosporales</taxon>
        <taxon>Delitschiaceae</taxon>
        <taxon>Delitschia</taxon>
    </lineage>
</organism>
<proteinExistence type="predicted"/>
<protein>
    <submittedName>
        <fullName evidence="2">Uncharacterized protein</fullName>
    </submittedName>
</protein>
<gene>
    <name evidence="2" type="ORF">GQ43DRAFT_242997</name>
</gene>
<evidence type="ECO:0000256" key="1">
    <source>
        <dbReference type="SAM" id="SignalP"/>
    </source>
</evidence>
<keyword evidence="3" id="KW-1185">Reference proteome</keyword>
<reference evidence="2" key="1">
    <citation type="journal article" date="2020" name="Stud. Mycol.">
        <title>101 Dothideomycetes genomes: a test case for predicting lifestyles and emergence of pathogens.</title>
        <authorList>
            <person name="Haridas S."/>
            <person name="Albert R."/>
            <person name="Binder M."/>
            <person name="Bloem J."/>
            <person name="Labutti K."/>
            <person name="Salamov A."/>
            <person name="Andreopoulos B."/>
            <person name="Baker S."/>
            <person name="Barry K."/>
            <person name="Bills G."/>
            <person name="Bluhm B."/>
            <person name="Cannon C."/>
            <person name="Castanera R."/>
            <person name="Culley D."/>
            <person name="Daum C."/>
            <person name="Ezra D."/>
            <person name="Gonzalez J."/>
            <person name="Henrissat B."/>
            <person name="Kuo A."/>
            <person name="Liang C."/>
            <person name="Lipzen A."/>
            <person name="Lutzoni F."/>
            <person name="Magnuson J."/>
            <person name="Mondo S."/>
            <person name="Nolan M."/>
            <person name="Ohm R."/>
            <person name="Pangilinan J."/>
            <person name="Park H.-J."/>
            <person name="Ramirez L."/>
            <person name="Alfaro M."/>
            <person name="Sun H."/>
            <person name="Tritt A."/>
            <person name="Yoshinaga Y."/>
            <person name="Zwiers L.-H."/>
            <person name="Turgeon B."/>
            <person name="Goodwin S."/>
            <person name="Spatafora J."/>
            <person name="Crous P."/>
            <person name="Grigoriev I."/>
        </authorList>
    </citation>
    <scope>NUCLEOTIDE SEQUENCE</scope>
    <source>
        <strain evidence="2">ATCC 74209</strain>
    </source>
</reference>
<evidence type="ECO:0000313" key="3">
    <source>
        <dbReference type="Proteomes" id="UP000799536"/>
    </source>
</evidence>
<dbReference type="OrthoDB" id="4153866at2759"/>
<dbReference type="Proteomes" id="UP000799536">
    <property type="component" value="Unassembled WGS sequence"/>
</dbReference>
<accession>A0A9P4JC02</accession>
<sequence>MRFSISFIAFFCVVMAFAMPSQSDLIAPAIIIRSPSPANMTDPILTLDKRYGHIHKGKVTSCGKVWMPISDKDWGRGEQLGYESAVKEFCRRVTHDELYSPQVHPRQFLTIYIRYLNDLNGDPQAGKSPGRRVQLTHGENGYIEFEIHNKGKKMHTVNEIDCVSFLMEMADVGSDCYGKQNFDTKGGTYEVKASHVTYHAFPQQD</sequence>
<name>A0A9P4JC02_9PLEO</name>
<dbReference type="EMBL" id="ML994340">
    <property type="protein sequence ID" value="KAF2196696.1"/>
    <property type="molecule type" value="Genomic_DNA"/>
</dbReference>
<evidence type="ECO:0000313" key="2">
    <source>
        <dbReference type="EMBL" id="KAF2196696.1"/>
    </source>
</evidence>
<feature type="chain" id="PRO_5040198519" evidence="1">
    <location>
        <begin position="24"/>
        <end position="205"/>
    </location>
</feature>